<name>A0A3D9V8Q6_THECX</name>
<feature type="transmembrane region" description="Helical" evidence="1">
    <location>
        <begin position="101"/>
        <end position="124"/>
    </location>
</feature>
<feature type="transmembrane region" description="Helical" evidence="1">
    <location>
        <begin position="36"/>
        <end position="56"/>
    </location>
</feature>
<gene>
    <name evidence="2" type="ORF">DFJ64_3639</name>
</gene>
<sequence length="186" mass="19127">MGNPGAGLLRAGRGVTLAVCCGALALLGHVSGGAPAPPLSAFLTVTALLGAAFAVLAGRRRQFRHILAVALGAQVAFHLAFQLTAAHSADHLGVTGAVGPLAFWDPLTAAGHAAAAVVMSALVARGEDVVWALYHLLGLVRLPSPVAPEAWPLVRPLPVRVEEPRPEEWLWARVHPRRGPPGGCAG</sequence>
<dbReference type="EMBL" id="QTUC01000001">
    <property type="protein sequence ID" value="REF38168.1"/>
    <property type="molecule type" value="Genomic_DNA"/>
</dbReference>
<keyword evidence="3" id="KW-1185">Reference proteome</keyword>
<feature type="transmembrane region" description="Helical" evidence="1">
    <location>
        <begin position="63"/>
        <end position="81"/>
    </location>
</feature>
<accession>A0A3D9V8Q6</accession>
<feature type="transmembrane region" description="Helical" evidence="1">
    <location>
        <begin position="12"/>
        <end position="30"/>
    </location>
</feature>
<reference evidence="2 3" key="1">
    <citation type="submission" date="2018-08" db="EMBL/GenBank/DDBJ databases">
        <title>Sequencing the genomes of 1000 actinobacteria strains.</title>
        <authorList>
            <person name="Klenk H.-P."/>
        </authorList>
    </citation>
    <scope>NUCLEOTIDE SEQUENCE [LARGE SCALE GENOMIC DNA]</scope>
    <source>
        <strain evidence="2 3">DSM 22891</strain>
    </source>
</reference>
<evidence type="ECO:0000313" key="3">
    <source>
        <dbReference type="Proteomes" id="UP000256485"/>
    </source>
</evidence>
<evidence type="ECO:0000313" key="2">
    <source>
        <dbReference type="EMBL" id="REF38168.1"/>
    </source>
</evidence>
<dbReference type="AlphaFoldDB" id="A0A3D9V8Q6"/>
<protein>
    <submittedName>
        <fullName evidence="2">Uncharacterized protein</fullName>
    </submittedName>
</protein>
<comment type="caution">
    <text evidence="2">The sequence shown here is derived from an EMBL/GenBank/DDBJ whole genome shotgun (WGS) entry which is preliminary data.</text>
</comment>
<dbReference type="Proteomes" id="UP000256485">
    <property type="component" value="Unassembled WGS sequence"/>
</dbReference>
<organism evidence="2 3">
    <name type="scientific">Thermasporomyces composti</name>
    <dbReference type="NCBI Taxonomy" id="696763"/>
    <lineage>
        <taxon>Bacteria</taxon>
        <taxon>Bacillati</taxon>
        <taxon>Actinomycetota</taxon>
        <taxon>Actinomycetes</taxon>
        <taxon>Propionibacteriales</taxon>
        <taxon>Nocardioidaceae</taxon>
        <taxon>Thermasporomyces</taxon>
    </lineage>
</organism>
<proteinExistence type="predicted"/>
<evidence type="ECO:0000256" key="1">
    <source>
        <dbReference type="SAM" id="Phobius"/>
    </source>
</evidence>
<keyword evidence="1" id="KW-0812">Transmembrane</keyword>
<keyword evidence="1" id="KW-0472">Membrane</keyword>
<dbReference type="RefSeq" id="WP_115851507.1">
    <property type="nucleotide sequence ID" value="NZ_QTUC01000001.1"/>
</dbReference>
<keyword evidence="1" id="KW-1133">Transmembrane helix</keyword>